<organism evidence="1 2">
    <name type="scientific">Rhodocollybia butyracea</name>
    <dbReference type="NCBI Taxonomy" id="206335"/>
    <lineage>
        <taxon>Eukaryota</taxon>
        <taxon>Fungi</taxon>
        <taxon>Dikarya</taxon>
        <taxon>Basidiomycota</taxon>
        <taxon>Agaricomycotina</taxon>
        <taxon>Agaricomycetes</taxon>
        <taxon>Agaricomycetidae</taxon>
        <taxon>Agaricales</taxon>
        <taxon>Marasmiineae</taxon>
        <taxon>Omphalotaceae</taxon>
        <taxon>Rhodocollybia</taxon>
    </lineage>
</organism>
<reference evidence="1" key="1">
    <citation type="submission" date="2020-11" db="EMBL/GenBank/DDBJ databases">
        <authorList>
            <consortium name="DOE Joint Genome Institute"/>
            <person name="Ahrendt S."/>
            <person name="Riley R."/>
            <person name="Andreopoulos W."/>
            <person name="Labutti K."/>
            <person name="Pangilinan J."/>
            <person name="Ruiz-Duenas F.J."/>
            <person name="Barrasa J.M."/>
            <person name="Sanchez-Garcia M."/>
            <person name="Camarero S."/>
            <person name="Miyauchi S."/>
            <person name="Serrano A."/>
            <person name="Linde D."/>
            <person name="Babiker R."/>
            <person name="Drula E."/>
            <person name="Ayuso-Fernandez I."/>
            <person name="Pacheco R."/>
            <person name="Padilla G."/>
            <person name="Ferreira P."/>
            <person name="Barriuso J."/>
            <person name="Kellner H."/>
            <person name="Castanera R."/>
            <person name="Alfaro M."/>
            <person name="Ramirez L."/>
            <person name="Pisabarro A.G."/>
            <person name="Kuo A."/>
            <person name="Tritt A."/>
            <person name="Lipzen A."/>
            <person name="He G."/>
            <person name="Yan M."/>
            <person name="Ng V."/>
            <person name="Cullen D."/>
            <person name="Martin F."/>
            <person name="Rosso M.-N."/>
            <person name="Henrissat B."/>
            <person name="Hibbett D."/>
            <person name="Martinez A.T."/>
            <person name="Grigoriev I.V."/>
        </authorList>
    </citation>
    <scope>NUCLEOTIDE SEQUENCE</scope>
    <source>
        <strain evidence="1">AH 40177</strain>
    </source>
</reference>
<proteinExistence type="predicted"/>
<comment type="caution">
    <text evidence="1">The sequence shown here is derived from an EMBL/GenBank/DDBJ whole genome shotgun (WGS) entry which is preliminary data.</text>
</comment>
<dbReference type="AlphaFoldDB" id="A0A9P5PD55"/>
<sequence length="282" mass="32405">MKTIPPLILKSLNQPQSVHLRCQLHYGEHDMLLNAQPFNDNLPFHSLICYPGAGNDTYIFWALPSEDDFEPIDGQRLSGAPLGHLSPTMIQELHAEFLKLFSSSASPRFVNDPDIQTLRPRVHHLLSQLTIPSLFEQAVMRWRIAQQMILFIKAQITWLVDVKPTFAEPDAWKVHSLHNVVGAVTEDSLVVERLYRAGIPAFGHSDSRLRQDTLNTFFRIMRGWSRSSSPMHSDTVRQGERLCSTRLRGIGELKDAEYYLAEHYIYTFADFFRRAPILPHFL</sequence>
<evidence type="ECO:0000313" key="1">
    <source>
        <dbReference type="EMBL" id="KAF9059920.1"/>
    </source>
</evidence>
<evidence type="ECO:0000313" key="2">
    <source>
        <dbReference type="Proteomes" id="UP000772434"/>
    </source>
</evidence>
<gene>
    <name evidence="1" type="ORF">BDP27DRAFT_1430714</name>
</gene>
<protein>
    <submittedName>
        <fullName evidence="1">Uncharacterized protein</fullName>
    </submittedName>
</protein>
<dbReference type="Proteomes" id="UP000772434">
    <property type="component" value="Unassembled WGS sequence"/>
</dbReference>
<accession>A0A9P5PD55</accession>
<keyword evidence="2" id="KW-1185">Reference proteome</keyword>
<dbReference type="OrthoDB" id="2634326at2759"/>
<dbReference type="EMBL" id="JADNRY010000271">
    <property type="protein sequence ID" value="KAF9059920.1"/>
    <property type="molecule type" value="Genomic_DNA"/>
</dbReference>
<name>A0A9P5PD55_9AGAR</name>